<dbReference type="InterPro" id="IPR011108">
    <property type="entry name" value="RMMBL"/>
</dbReference>
<feature type="region of interest" description="Disordered" evidence="1">
    <location>
        <begin position="1"/>
        <end position="20"/>
    </location>
</feature>
<feature type="domain" description="Zn-dependent metallo-hydrolase RNA specificity" evidence="2">
    <location>
        <begin position="19"/>
        <end position="63"/>
    </location>
</feature>
<proteinExistence type="predicted"/>
<evidence type="ECO:0000256" key="1">
    <source>
        <dbReference type="SAM" id="MobiDB-lite"/>
    </source>
</evidence>
<comment type="caution">
    <text evidence="3">The sequence shown here is derived from an EMBL/GenBank/DDBJ whole genome shotgun (WGS) entry which is preliminary data.</text>
</comment>
<accession>A0A368U552</accession>
<dbReference type="OrthoDB" id="9803916at2"/>
<dbReference type="Gene3D" id="3.60.15.10">
    <property type="entry name" value="Ribonuclease Z/Hydroxyacylglutathione hydrolase-like"/>
    <property type="match status" value="1"/>
</dbReference>
<organism evidence="3 4">
    <name type="scientific">Vreelandella rituensis</name>
    <dbReference type="NCBI Taxonomy" id="2282306"/>
    <lineage>
        <taxon>Bacteria</taxon>
        <taxon>Pseudomonadati</taxon>
        <taxon>Pseudomonadota</taxon>
        <taxon>Gammaproteobacteria</taxon>
        <taxon>Oceanospirillales</taxon>
        <taxon>Halomonadaceae</taxon>
        <taxon>Vreelandella</taxon>
    </lineage>
</organism>
<name>A0A368U552_9GAMM</name>
<evidence type="ECO:0000313" key="4">
    <source>
        <dbReference type="Proteomes" id="UP000253204"/>
    </source>
</evidence>
<dbReference type="RefSeq" id="WP_114486484.1">
    <property type="nucleotide sequence ID" value="NZ_CBCSHM010000004.1"/>
</dbReference>
<dbReference type="EMBL" id="QPIJ01000015">
    <property type="protein sequence ID" value="RCV92270.1"/>
    <property type="molecule type" value="Genomic_DNA"/>
</dbReference>
<protein>
    <recommendedName>
        <fullName evidence="2">Zn-dependent metallo-hydrolase RNA specificity domain-containing protein</fullName>
    </recommendedName>
</protein>
<gene>
    <name evidence="3" type="ORF">DU506_08360</name>
</gene>
<evidence type="ECO:0000313" key="3">
    <source>
        <dbReference type="EMBL" id="RCV92270.1"/>
    </source>
</evidence>
<dbReference type="Pfam" id="PF07521">
    <property type="entry name" value="RMMBL"/>
    <property type="match status" value="1"/>
</dbReference>
<keyword evidence="4" id="KW-1185">Reference proteome</keyword>
<reference evidence="3 4" key="1">
    <citation type="submission" date="2018-07" db="EMBL/GenBank/DDBJ databases">
        <title>Halomonas rutogse sp. nov., isolated from Lake TangqianCo on Tibetan Plateau.</title>
        <authorList>
            <person name="Lu H."/>
            <person name="Xing P."/>
            <person name="Wu Q."/>
        </authorList>
    </citation>
    <scope>NUCLEOTIDE SEQUENCE [LARGE SCALE GENOMIC DNA]</scope>
    <source>
        <strain evidence="3 4">TQ8S</strain>
    </source>
</reference>
<dbReference type="Proteomes" id="UP000253204">
    <property type="component" value="Unassembled WGS sequence"/>
</dbReference>
<dbReference type="InterPro" id="IPR036866">
    <property type="entry name" value="RibonucZ/Hydroxyglut_hydro"/>
</dbReference>
<evidence type="ECO:0000259" key="2">
    <source>
        <dbReference type="Pfam" id="PF07521"/>
    </source>
</evidence>
<sequence>MGVPFHNCASAEGGGGCQSAHADQRDLLNFIKRMRQWPKEVRLVHGDDDARQAMKAEMENMAARRGHEIEVILAGSSA</sequence>
<dbReference type="SUPFAM" id="SSF56281">
    <property type="entry name" value="Metallo-hydrolase/oxidoreductase"/>
    <property type="match status" value="1"/>
</dbReference>
<dbReference type="AlphaFoldDB" id="A0A368U552"/>